<evidence type="ECO:0000256" key="1">
    <source>
        <dbReference type="SAM" id="Coils"/>
    </source>
</evidence>
<gene>
    <name evidence="3" type="ORF">RCA_04545</name>
</gene>
<reference evidence="4" key="1">
    <citation type="submission" date="2012-02" db="EMBL/GenBank/DDBJ databases">
        <title>Complete genome sequence of Rickettsia parkeri strain Portsmouth.</title>
        <authorList>
            <person name="Johnson S.L."/>
            <person name="Munk A.C."/>
            <person name="Han S."/>
            <person name="Bruce D.C."/>
            <person name="Dasch G.A."/>
        </authorList>
    </citation>
    <scope>NUCLEOTIDE SEQUENCE [LARGE SCALE GENOMIC DNA]</scope>
    <source>
        <strain evidence="4">CA410</strain>
    </source>
</reference>
<sequence>MSDITATLKYKFNNLKEYLKNSYSRSQIEAILVELSSLQSEAASYGLNFDILNLKENAEAKIKNFELEQNIDKIQTQEEEFLKSQRAIKLAEAEREIVQRIAALNNLHNEFIKDITKDTKRIEESNKRLDKIINKLEKENIIDHEELNRAILTHEEIFKLNQEHKVLNQNYKKITEEHKQAYKELNELNSAITNLTQQLQEKGLAPEKVKELKGELEFYQEMLKIYKPYVEQIENSKKILDQAIIKREKEQKINKEKIKKLGSDIKECYKKEPAKYLEAYEKYVALKNQYKAIETNGVVKNIEHHNKVINKINADKTKSLANKIREQIQVKDTNIGSLSPSRTPNNPTNNKTRGI</sequence>
<name>A0ABM5MW07_RICCA</name>
<dbReference type="EMBL" id="CP003304">
    <property type="protein sequence ID" value="AFB21458.1"/>
    <property type="molecule type" value="Genomic_DNA"/>
</dbReference>
<proteinExistence type="predicted"/>
<dbReference type="Proteomes" id="UP000007878">
    <property type="component" value="Chromosome"/>
</dbReference>
<dbReference type="RefSeq" id="WP_014364201.1">
    <property type="nucleotide sequence ID" value="NC_016929.1"/>
</dbReference>
<evidence type="ECO:0000313" key="3">
    <source>
        <dbReference type="EMBL" id="AFB21458.1"/>
    </source>
</evidence>
<feature type="region of interest" description="Disordered" evidence="2">
    <location>
        <begin position="332"/>
        <end position="355"/>
    </location>
</feature>
<keyword evidence="4" id="KW-1185">Reference proteome</keyword>
<evidence type="ECO:0000256" key="2">
    <source>
        <dbReference type="SAM" id="MobiDB-lite"/>
    </source>
</evidence>
<keyword evidence="1" id="KW-0175">Coiled coil</keyword>
<feature type="compositionally biased region" description="Polar residues" evidence="2">
    <location>
        <begin position="332"/>
        <end position="342"/>
    </location>
</feature>
<evidence type="ECO:0000313" key="4">
    <source>
        <dbReference type="Proteomes" id="UP000007878"/>
    </source>
</evidence>
<feature type="coiled-coil region" evidence="1">
    <location>
        <begin position="57"/>
        <end position="205"/>
    </location>
</feature>
<feature type="compositionally biased region" description="Low complexity" evidence="2">
    <location>
        <begin position="343"/>
        <end position="355"/>
    </location>
</feature>
<accession>A0ABM5MW07</accession>
<organism evidence="3 4">
    <name type="scientific">Rickettsia canadensis str. CA410</name>
    <dbReference type="NCBI Taxonomy" id="1105107"/>
    <lineage>
        <taxon>Bacteria</taxon>
        <taxon>Pseudomonadati</taxon>
        <taxon>Pseudomonadota</taxon>
        <taxon>Alphaproteobacteria</taxon>
        <taxon>Rickettsiales</taxon>
        <taxon>Rickettsiaceae</taxon>
        <taxon>Rickettsieae</taxon>
        <taxon>Rickettsia</taxon>
        <taxon>belli group</taxon>
    </lineage>
</organism>
<protein>
    <submittedName>
        <fullName evidence="3">Uncharacterized protein</fullName>
    </submittedName>
</protein>